<protein>
    <recommendedName>
        <fullName evidence="2">Thioredoxin domain-containing protein</fullName>
    </recommendedName>
</protein>
<dbReference type="GO" id="GO:0006457">
    <property type="term" value="P:protein folding"/>
    <property type="evidence" value="ECO:0007669"/>
    <property type="project" value="TreeGrafter"/>
</dbReference>
<reference evidence="3 4" key="1">
    <citation type="journal article" date="2015" name="Genome Biol. Evol.">
        <title>Comparative Genomics of a Bacterivorous Green Alga Reveals Evolutionary Causalities and Consequences of Phago-Mixotrophic Mode of Nutrition.</title>
        <authorList>
            <person name="Burns J.A."/>
            <person name="Paasch A."/>
            <person name="Narechania A."/>
            <person name="Kim E."/>
        </authorList>
    </citation>
    <scope>NUCLEOTIDE SEQUENCE [LARGE SCALE GENOMIC DNA]</scope>
    <source>
        <strain evidence="3 4">PLY_AMNH</strain>
    </source>
</reference>
<sequence>DVAGKFEGPRITLEGVVEFVEAMVALPGADMAQVIEDLSFKAETAKRAKLEKVAEEVKQTKLVAAAFEEGVLEVNDTTFENMTSNVDAAVMYHSESCAQCALLQPLWTQLAQSTSAEGSDLRVLRLFATENRKNPGAQFAFAYPTCIFFHNGQPVSVQQGGVGSSGVEDVRQWMTRVAKLSEAEMDLEARALTKGLAAKQEMQRRAEQERLIKLKKAQEEEKRKTKLEERKTKRKGKRG</sequence>
<accession>A0AAE0LG98</accession>
<feature type="non-terminal residue" evidence="3">
    <location>
        <position position="1"/>
    </location>
</feature>
<dbReference type="PANTHER" id="PTHR45672">
    <property type="entry name" value="PROTEIN DISULFIDE-ISOMERASE C17H9.14C-RELATED"/>
    <property type="match status" value="1"/>
</dbReference>
<dbReference type="InterPro" id="IPR051063">
    <property type="entry name" value="PDI"/>
</dbReference>
<organism evidence="3 4">
    <name type="scientific">Cymbomonas tetramitiformis</name>
    <dbReference type="NCBI Taxonomy" id="36881"/>
    <lineage>
        <taxon>Eukaryota</taxon>
        <taxon>Viridiplantae</taxon>
        <taxon>Chlorophyta</taxon>
        <taxon>Pyramimonadophyceae</taxon>
        <taxon>Pyramimonadales</taxon>
        <taxon>Pyramimonadaceae</taxon>
        <taxon>Cymbomonas</taxon>
    </lineage>
</organism>
<dbReference type="InterPro" id="IPR036249">
    <property type="entry name" value="Thioredoxin-like_sf"/>
</dbReference>
<keyword evidence="4" id="KW-1185">Reference proteome</keyword>
<dbReference type="EMBL" id="LGRX02002345">
    <property type="protein sequence ID" value="KAK3284311.1"/>
    <property type="molecule type" value="Genomic_DNA"/>
</dbReference>
<dbReference type="Pfam" id="PF00085">
    <property type="entry name" value="Thioredoxin"/>
    <property type="match status" value="1"/>
</dbReference>
<evidence type="ECO:0000256" key="1">
    <source>
        <dbReference type="SAM" id="MobiDB-lite"/>
    </source>
</evidence>
<dbReference type="InterPro" id="IPR013766">
    <property type="entry name" value="Thioredoxin_domain"/>
</dbReference>
<feature type="domain" description="Thioredoxin" evidence="2">
    <location>
        <begin position="71"/>
        <end position="163"/>
    </location>
</feature>
<dbReference type="SUPFAM" id="SSF52833">
    <property type="entry name" value="Thioredoxin-like"/>
    <property type="match status" value="1"/>
</dbReference>
<dbReference type="GO" id="GO:0005783">
    <property type="term" value="C:endoplasmic reticulum"/>
    <property type="evidence" value="ECO:0007669"/>
    <property type="project" value="TreeGrafter"/>
</dbReference>
<dbReference type="CDD" id="cd02961">
    <property type="entry name" value="PDI_a_family"/>
    <property type="match status" value="1"/>
</dbReference>
<evidence type="ECO:0000313" key="3">
    <source>
        <dbReference type="EMBL" id="KAK3284311.1"/>
    </source>
</evidence>
<dbReference type="GO" id="GO:0003756">
    <property type="term" value="F:protein disulfide isomerase activity"/>
    <property type="evidence" value="ECO:0007669"/>
    <property type="project" value="TreeGrafter"/>
</dbReference>
<proteinExistence type="predicted"/>
<dbReference type="AlphaFoldDB" id="A0AAE0LG98"/>
<feature type="compositionally biased region" description="Basic and acidic residues" evidence="1">
    <location>
        <begin position="216"/>
        <end position="231"/>
    </location>
</feature>
<comment type="caution">
    <text evidence="3">The sequence shown here is derived from an EMBL/GenBank/DDBJ whole genome shotgun (WGS) entry which is preliminary data.</text>
</comment>
<evidence type="ECO:0000313" key="4">
    <source>
        <dbReference type="Proteomes" id="UP001190700"/>
    </source>
</evidence>
<dbReference type="Gene3D" id="3.40.30.10">
    <property type="entry name" value="Glutaredoxin"/>
    <property type="match status" value="1"/>
</dbReference>
<name>A0AAE0LG98_9CHLO</name>
<evidence type="ECO:0000259" key="2">
    <source>
        <dbReference type="Pfam" id="PF00085"/>
    </source>
</evidence>
<feature type="region of interest" description="Disordered" evidence="1">
    <location>
        <begin position="216"/>
        <end position="239"/>
    </location>
</feature>
<gene>
    <name evidence="3" type="ORF">CYMTET_8033</name>
</gene>
<dbReference type="Proteomes" id="UP001190700">
    <property type="component" value="Unassembled WGS sequence"/>
</dbReference>